<comment type="caution">
    <text evidence="3">The sequence shown here is derived from an EMBL/GenBank/DDBJ whole genome shotgun (WGS) entry which is preliminary data.</text>
</comment>
<protein>
    <recommendedName>
        <fullName evidence="4">DUF4332 domain-containing protein</fullName>
    </recommendedName>
</protein>
<name>A0A7C1FI65_9CHLR</name>
<dbReference type="EMBL" id="DSMG01000193">
    <property type="protein sequence ID" value="HDX33437.1"/>
    <property type="molecule type" value="Genomic_DNA"/>
</dbReference>
<dbReference type="SUPFAM" id="SSF158702">
    <property type="entry name" value="Sec63 N-terminal domain-like"/>
    <property type="match status" value="1"/>
</dbReference>
<gene>
    <name evidence="3" type="ORF">ENQ20_18425</name>
</gene>
<evidence type="ECO:0000256" key="1">
    <source>
        <dbReference type="SAM" id="Coils"/>
    </source>
</evidence>
<dbReference type="Pfam" id="PF14520">
    <property type="entry name" value="HHH_5"/>
    <property type="match status" value="2"/>
</dbReference>
<dbReference type="AlphaFoldDB" id="A0A7C1FI65"/>
<keyword evidence="1" id="KW-0175">Coiled coil</keyword>
<feature type="coiled-coil region" evidence="1">
    <location>
        <begin position="25"/>
        <end position="86"/>
    </location>
</feature>
<dbReference type="Gene3D" id="1.10.150.20">
    <property type="entry name" value="5' to 3' exonuclease, C-terminal subdomain"/>
    <property type="match status" value="2"/>
</dbReference>
<reference evidence="3" key="1">
    <citation type="journal article" date="2020" name="mSystems">
        <title>Genome- and Community-Level Interaction Insights into Carbon Utilization and Element Cycling Functions of Hydrothermarchaeota in Hydrothermal Sediment.</title>
        <authorList>
            <person name="Zhou Z."/>
            <person name="Liu Y."/>
            <person name="Xu W."/>
            <person name="Pan J."/>
            <person name="Luo Z.H."/>
            <person name="Li M."/>
        </authorList>
    </citation>
    <scope>NUCLEOTIDE SEQUENCE [LARGE SCALE GENOMIC DNA]</scope>
    <source>
        <strain evidence="3">SpSt-289</strain>
    </source>
</reference>
<accession>A0A7C1FI65</accession>
<dbReference type="SUPFAM" id="SSF47794">
    <property type="entry name" value="Rad51 N-terminal domain-like"/>
    <property type="match status" value="1"/>
</dbReference>
<organism evidence="3">
    <name type="scientific">Caldilinea aerophila</name>
    <dbReference type="NCBI Taxonomy" id="133453"/>
    <lineage>
        <taxon>Bacteria</taxon>
        <taxon>Bacillati</taxon>
        <taxon>Chloroflexota</taxon>
        <taxon>Caldilineae</taxon>
        <taxon>Caldilineales</taxon>
        <taxon>Caldilineaceae</taxon>
        <taxon>Caldilinea</taxon>
    </lineage>
</organism>
<evidence type="ECO:0008006" key="4">
    <source>
        <dbReference type="Google" id="ProtNLM"/>
    </source>
</evidence>
<feature type="compositionally biased region" description="Polar residues" evidence="2">
    <location>
        <begin position="100"/>
        <end position="114"/>
    </location>
</feature>
<dbReference type="GO" id="GO:0000166">
    <property type="term" value="F:nucleotide binding"/>
    <property type="evidence" value="ECO:0007669"/>
    <property type="project" value="InterPro"/>
</dbReference>
<proteinExistence type="predicted"/>
<dbReference type="InterPro" id="IPR010995">
    <property type="entry name" value="DNA_repair_Rad51/TF_NusA_a-hlx"/>
</dbReference>
<sequence>MIRKTLKLLALTLAVGALLALIGLLKQKNRTLEDAQKRIASIEQRMNEIMASISGEGQVADLRNELTQQRAELERLHTELAALHARTACSQVESAIKQDVSPSSEAPAQTQASESYEDAAKTSERIEQRADAGAEMLSAFPAAKQRFVERAVKANIAPTLIERPQTLSAIDGIGPIFEQRLYNAGIGTYWEVATLDDETLRRILQLSKARAALVRFDTIRASAQRLAEETQTVGCIWNSEPVDDFDMIPGIGEVYKRRLYDAGIRTYAALANATPELLEQACASLSPVPPDYAGWIEAARKLAAQKRRNEMTD</sequence>
<feature type="region of interest" description="Disordered" evidence="2">
    <location>
        <begin position="96"/>
        <end position="125"/>
    </location>
</feature>
<evidence type="ECO:0000313" key="3">
    <source>
        <dbReference type="EMBL" id="HDX33437.1"/>
    </source>
</evidence>
<evidence type="ECO:0000256" key="2">
    <source>
        <dbReference type="SAM" id="MobiDB-lite"/>
    </source>
</evidence>